<keyword evidence="3" id="KW-0418">Kinase</keyword>
<dbReference type="PANTHER" id="PTHR43654:SF1">
    <property type="entry name" value="ISOPENTENYL PHOSPHATE KINASE"/>
    <property type="match status" value="1"/>
</dbReference>
<dbReference type="GO" id="GO:0005524">
    <property type="term" value="F:ATP binding"/>
    <property type="evidence" value="ECO:0007669"/>
    <property type="project" value="UniProtKB-KW"/>
</dbReference>
<dbReference type="InterPro" id="IPR001057">
    <property type="entry name" value="Glu/AcGlu_kinase"/>
</dbReference>
<evidence type="ECO:0000256" key="1">
    <source>
        <dbReference type="ARBA" id="ARBA00022679"/>
    </source>
</evidence>
<dbReference type="InterPro" id="IPR036393">
    <property type="entry name" value="AceGlu_kinase-like_sf"/>
</dbReference>
<dbReference type="Gene3D" id="3.40.1160.10">
    <property type="entry name" value="Acetylglutamate kinase-like"/>
    <property type="match status" value="1"/>
</dbReference>
<proteinExistence type="predicted"/>
<feature type="domain" description="Aspartate/glutamate/uridylate kinase" evidence="5">
    <location>
        <begin position="14"/>
        <end position="149"/>
    </location>
</feature>
<dbReference type="SUPFAM" id="SSF53633">
    <property type="entry name" value="Carbamate kinase-like"/>
    <property type="match status" value="1"/>
</dbReference>
<keyword evidence="1" id="KW-0808">Transferase</keyword>
<evidence type="ECO:0000313" key="6">
    <source>
        <dbReference type="EMBL" id="SVE49499.1"/>
    </source>
</evidence>
<dbReference type="EMBL" id="UINC01221242">
    <property type="protein sequence ID" value="SVE49499.1"/>
    <property type="molecule type" value="Genomic_DNA"/>
</dbReference>
<dbReference type="InterPro" id="IPR001048">
    <property type="entry name" value="Asp/Glu/Uridylate_kinase"/>
</dbReference>
<name>A0A383DYT5_9ZZZZ</name>
<keyword evidence="4" id="KW-0067">ATP-binding</keyword>
<dbReference type="AlphaFoldDB" id="A0A383DYT5"/>
<dbReference type="GO" id="GO:0005829">
    <property type="term" value="C:cytosol"/>
    <property type="evidence" value="ECO:0007669"/>
    <property type="project" value="TreeGrafter"/>
</dbReference>
<dbReference type="Pfam" id="PF00696">
    <property type="entry name" value="AA_kinase"/>
    <property type="match status" value="1"/>
</dbReference>
<reference evidence="6" key="1">
    <citation type="submission" date="2018-05" db="EMBL/GenBank/DDBJ databases">
        <authorList>
            <person name="Lanie J.A."/>
            <person name="Ng W.-L."/>
            <person name="Kazmierczak K.M."/>
            <person name="Andrzejewski T.M."/>
            <person name="Davidsen T.M."/>
            <person name="Wayne K.J."/>
            <person name="Tettelin H."/>
            <person name="Glass J.I."/>
            <person name="Rusch D."/>
            <person name="Podicherti R."/>
            <person name="Tsui H.-C.T."/>
            <person name="Winkler M.E."/>
        </authorList>
    </citation>
    <scope>NUCLEOTIDE SEQUENCE</scope>
</reference>
<feature type="non-terminal residue" evidence="6">
    <location>
        <position position="151"/>
    </location>
</feature>
<evidence type="ECO:0000259" key="5">
    <source>
        <dbReference type="Pfam" id="PF00696"/>
    </source>
</evidence>
<dbReference type="PANTHER" id="PTHR43654">
    <property type="entry name" value="GLUTAMATE 5-KINASE"/>
    <property type="match status" value="1"/>
</dbReference>
<dbReference type="PRINTS" id="PR00474">
    <property type="entry name" value="GLU5KINASE"/>
</dbReference>
<evidence type="ECO:0000256" key="4">
    <source>
        <dbReference type="ARBA" id="ARBA00022840"/>
    </source>
</evidence>
<gene>
    <name evidence="6" type="ORF">METZ01_LOCUS502353</name>
</gene>
<dbReference type="GO" id="GO:0004349">
    <property type="term" value="F:glutamate 5-kinase activity"/>
    <property type="evidence" value="ECO:0007669"/>
    <property type="project" value="TreeGrafter"/>
</dbReference>
<evidence type="ECO:0000256" key="3">
    <source>
        <dbReference type="ARBA" id="ARBA00022777"/>
    </source>
</evidence>
<accession>A0A383DYT5</accession>
<organism evidence="6">
    <name type="scientific">marine metagenome</name>
    <dbReference type="NCBI Taxonomy" id="408172"/>
    <lineage>
        <taxon>unclassified sequences</taxon>
        <taxon>metagenomes</taxon>
        <taxon>ecological metagenomes</taxon>
    </lineage>
</organism>
<evidence type="ECO:0000256" key="2">
    <source>
        <dbReference type="ARBA" id="ARBA00022741"/>
    </source>
</evidence>
<protein>
    <recommendedName>
        <fullName evidence="5">Aspartate/glutamate/uridylate kinase domain-containing protein</fullName>
    </recommendedName>
</protein>
<keyword evidence="2" id="KW-0547">Nucleotide-binding</keyword>
<sequence length="151" mass="16595">MKLLPNNVLISKAKRIVIKVGSALLVDESTGTLHSTWLNSLCQDMAKWKNRGQDVILVSSGAIALGRRYLQLTNDELKLEEKQAAAAAGMVRLAHAYQEELGQHDISVAQILLTLDDSENRRRYLNARSTVMTLLSVGAVPLINENDTIAT</sequence>